<evidence type="ECO:0000313" key="1">
    <source>
        <dbReference type="EMBL" id="KAK8474252.1"/>
    </source>
</evidence>
<proteinExistence type="predicted"/>
<dbReference type="SUPFAM" id="SSF53098">
    <property type="entry name" value="Ribonuclease H-like"/>
    <property type="match status" value="1"/>
</dbReference>
<name>A0ABR1Z622_9ROSI</name>
<dbReference type="InterPro" id="IPR012337">
    <property type="entry name" value="RNaseH-like_sf"/>
</dbReference>
<dbReference type="EMBL" id="JBBPBM010002865">
    <property type="protein sequence ID" value="KAK8474252.1"/>
    <property type="molecule type" value="Genomic_DNA"/>
</dbReference>
<dbReference type="PANTHER" id="PTHR32166:SF74">
    <property type="entry name" value="OS05G0256350 PROTEIN"/>
    <property type="match status" value="1"/>
</dbReference>
<organism evidence="1 2">
    <name type="scientific">Hibiscus sabdariffa</name>
    <name type="common">roselle</name>
    <dbReference type="NCBI Taxonomy" id="183260"/>
    <lineage>
        <taxon>Eukaryota</taxon>
        <taxon>Viridiplantae</taxon>
        <taxon>Streptophyta</taxon>
        <taxon>Embryophyta</taxon>
        <taxon>Tracheophyta</taxon>
        <taxon>Spermatophyta</taxon>
        <taxon>Magnoliopsida</taxon>
        <taxon>eudicotyledons</taxon>
        <taxon>Gunneridae</taxon>
        <taxon>Pentapetalae</taxon>
        <taxon>rosids</taxon>
        <taxon>malvids</taxon>
        <taxon>Malvales</taxon>
        <taxon>Malvaceae</taxon>
        <taxon>Malvoideae</taxon>
        <taxon>Hibiscus</taxon>
    </lineage>
</organism>
<protein>
    <submittedName>
        <fullName evidence="1">Uncharacterized protein</fullName>
    </submittedName>
</protein>
<comment type="caution">
    <text evidence="1">The sequence shown here is derived from an EMBL/GenBank/DDBJ whole genome shotgun (WGS) entry which is preliminary data.</text>
</comment>
<gene>
    <name evidence="1" type="ORF">V6N12_074939</name>
</gene>
<keyword evidence="2" id="KW-1185">Reference proteome</keyword>
<sequence>MTTLDVVRILGRHRRDKATLQMQKQNSTSFQVAVRRKAAPKLARRSAFGEAQGAALRRLRGKKGYVIYQKNKNPNFKSTARAIKLRKTKSPAEWWSLFGSSTPNLQMFAIKVFNNDTGCAGNHGEWAQNSFATEERDNKALEYIDRKWDCDLHRSLRAAAYFLNPGIHYDHPNGLFCEQVMKGLYDFIERYYPEIETQDNIITEIETFRNAQGHFGLPRAIKLRKTKSPAEWWSMFGSSTPNLQMFAIEVFNYDTGCHRNHGLHTRKRHRVSQNHYLTTTSKIMKENSGLSSKFDKGKDVMVNREWQINFRCMIVSTERDNALVDKLAWGMPFGFRHFLEPPAAMTGEYLHDCNVLQLV</sequence>
<accession>A0ABR1Z622</accession>
<reference evidence="1 2" key="1">
    <citation type="journal article" date="2024" name="G3 (Bethesda)">
        <title>Genome assembly of Hibiscus sabdariffa L. provides insights into metabolisms of medicinal natural products.</title>
        <authorList>
            <person name="Kim T."/>
        </authorList>
    </citation>
    <scope>NUCLEOTIDE SEQUENCE [LARGE SCALE GENOMIC DNA]</scope>
    <source>
        <strain evidence="1">TK-2024</strain>
        <tissue evidence="1">Old leaves</tissue>
    </source>
</reference>
<evidence type="ECO:0000313" key="2">
    <source>
        <dbReference type="Proteomes" id="UP001472677"/>
    </source>
</evidence>
<dbReference type="Proteomes" id="UP001472677">
    <property type="component" value="Unassembled WGS sequence"/>
</dbReference>
<dbReference type="PANTHER" id="PTHR32166">
    <property type="entry name" value="OSJNBA0013A04.12 PROTEIN"/>
    <property type="match status" value="1"/>
</dbReference>